<evidence type="ECO:0000259" key="5">
    <source>
        <dbReference type="PROSITE" id="PS50893"/>
    </source>
</evidence>
<feature type="region of interest" description="Disordered" evidence="4">
    <location>
        <begin position="77"/>
        <end position="126"/>
    </location>
</feature>
<keyword evidence="1" id="KW-0677">Repeat</keyword>
<evidence type="ECO:0000313" key="7">
    <source>
        <dbReference type="Proteomes" id="UP000041254"/>
    </source>
</evidence>
<dbReference type="GO" id="GO:0005524">
    <property type="term" value="F:ATP binding"/>
    <property type="evidence" value="ECO:0007669"/>
    <property type="project" value="UniProtKB-KW"/>
</dbReference>
<keyword evidence="2" id="KW-0547">Nucleotide-binding</keyword>
<dbReference type="FunFam" id="3.40.50.300:FF:000011">
    <property type="entry name" value="Putative ABC transporter ATP-binding component"/>
    <property type="match status" value="1"/>
</dbReference>
<dbReference type="SUPFAM" id="SSF52540">
    <property type="entry name" value="P-loop containing nucleoside triphosphate hydrolases"/>
    <property type="match status" value="2"/>
</dbReference>
<dbReference type="STRING" id="1169540.A0A0G4ECK9"/>
<dbReference type="FunCoup" id="A0A0G4ECK9">
    <property type="interactions" value="383"/>
</dbReference>
<keyword evidence="3" id="KW-0067">ATP-binding</keyword>
<dbReference type="AlphaFoldDB" id="A0A0G4ECK9"/>
<dbReference type="PANTHER" id="PTHR19211:SF117">
    <property type="entry name" value="ATP-BINDING CASSETTE SUB-FAMILY F MEMBER 3"/>
    <property type="match status" value="1"/>
</dbReference>
<dbReference type="InterPro" id="IPR027417">
    <property type="entry name" value="P-loop_NTPase"/>
</dbReference>
<organism evidence="6 7">
    <name type="scientific">Vitrella brassicaformis (strain CCMP3155)</name>
    <dbReference type="NCBI Taxonomy" id="1169540"/>
    <lineage>
        <taxon>Eukaryota</taxon>
        <taxon>Sar</taxon>
        <taxon>Alveolata</taxon>
        <taxon>Colpodellida</taxon>
        <taxon>Vitrellaceae</taxon>
        <taxon>Vitrella</taxon>
    </lineage>
</organism>
<dbReference type="Pfam" id="PF00005">
    <property type="entry name" value="ABC_tran"/>
    <property type="match status" value="2"/>
</dbReference>
<dbReference type="Gene3D" id="3.40.50.300">
    <property type="entry name" value="P-loop containing nucleotide triphosphate hydrolases"/>
    <property type="match status" value="2"/>
</dbReference>
<dbReference type="PANTHER" id="PTHR19211">
    <property type="entry name" value="ATP-BINDING TRANSPORT PROTEIN-RELATED"/>
    <property type="match status" value="1"/>
</dbReference>
<dbReference type="SMART" id="SM00382">
    <property type="entry name" value="AAA"/>
    <property type="match status" value="2"/>
</dbReference>
<feature type="compositionally biased region" description="Polar residues" evidence="4">
    <location>
        <begin position="82"/>
        <end position="91"/>
    </location>
</feature>
<dbReference type="Proteomes" id="UP000041254">
    <property type="component" value="Unassembled WGS sequence"/>
</dbReference>
<dbReference type="InParanoid" id="A0A0G4ECK9"/>
<feature type="domain" description="ABC transporter" evidence="5">
    <location>
        <begin position="215"/>
        <end position="458"/>
    </location>
</feature>
<dbReference type="OMA" id="CTHIADI"/>
<keyword evidence="7" id="KW-1185">Reference proteome</keyword>
<evidence type="ECO:0000256" key="2">
    <source>
        <dbReference type="ARBA" id="ARBA00022741"/>
    </source>
</evidence>
<dbReference type="GO" id="GO:0016887">
    <property type="term" value="F:ATP hydrolysis activity"/>
    <property type="evidence" value="ECO:0007669"/>
    <property type="project" value="InterPro"/>
</dbReference>
<dbReference type="PhylomeDB" id="A0A0G4ECK9"/>
<dbReference type="OrthoDB" id="2110130at2759"/>
<dbReference type="InterPro" id="IPR050611">
    <property type="entry name" value="ABCF"/>
</dbReference>
<feature type="compositionally biased region" description="Basic and acidic residues" evidence="4">
    <location>
        <begin position="169"/>
        <end position="194"/>
    </location>
</feature>
<proteinExistence type="predicted"/>
<evidence type="ECO:0000313" key="6">
    <source>
        <dbReference type="EMBL" id="CEL93709.1"/>
    </source>
</evidence>
<dbReference type="InterPro" id="IPR032781">
    <property type="entry name" value="ABC_tran_Xtn"/>
</dbReference>
<dbReference type="VEuPathDB" id="CryptoDB:Vbra_11364"/>
<sequence>MSVLTEQAIKDILCDLTSSKLDEGTLEYAAGMVKEEGCTDPEELQELIGPFLLDGGAASTDAEVLSLCKALHEKLTTKPDAATTSSGSSPVAVNGDAASTDAEDDRSTSNAPAPNGAGAAVGGGGAGKLKTPVVLGSVLGDKKGGYQDPYLGLKKGSVNFNTGEHIDESVQKQKALQRERERQAKLMKQWEKSKQPPPPPTCRHGDKQLAKMTDINVESFSVIIAGRELLRDAPLKLAMGRKYGLVGRNGIGKSTFLNALARGEIHGINPDMHILHIEQEIRGGEETALEAVLAVDVERADLLQEEKLLLGREQTEELGRRLAWIYQRLNDIDAQSAESRASTILDGLGFTTDMQHKKTREFSGGWRMRVALARALFGDPDLLLLDEPTNHLDLHAVAWLTQYLSEWPKTCIIVSHARQFLNDVCTDIIHFSDQTLTYYRGNYDTFEEVRAGKQLQQQREFEAQEAKRAHMQKFVDKFRYNAKRASLVQSRLKAIAKLPMLEAVASDPTLVFSFDEPEALPTPILQLQDCYFKYGEGKSDWLLKDVAMTIDLDSRIAVCGVNGSGKSTLLKLMIGTIDPSEGHVVRHSKLRIGFFSQHHVDQLDLTLTAVQSLQTAFPDANLKDEDARTYLGKFGISGLLALEPLYVLSGGQKSRVAIALVAFKKPHVLIMDEPTNHLDLDAVQALIAALNNFQGGVVIVSHDAHMLSCVADEVWHVDHRTRSVAKFGEDFESYRKQLLKNKL</sequence>
<dbReference type="FunFam" id="3.40.50.300:FF:000104">
    <property type="entry name" value="ATP-binding cassette sub-family F member 3"/>
    <property type="match status" value="1"/>
</dbReference>
<dbReference type="PROSITE" id="PS00211">
    <property type="entry name" value="ABC_TRANSPORTER_1"/>
    <property type="match status" value="2"/>
</dbReference>
<dbReference type="EMBL" id="CDMY01000185">
    <property type="protein sequence ID" value="CEL93709.1"/>
    <property type="molecule type" value="Genomic_DNA"/>
</dbReference>
<evidence type="ECO:0000256" key="4">
    <source>
        <dbReference type="SAM" id="MobiDB-lite"/>
    </source>
</evidence>
<feature type="domain" description="ABC transporter" evidence="5">
    <location>
        <begin position="525"/>
        <end position="743"/>
    </location>
</feature>
<accession>A0A0G4ECK9</accession>
<protein>
    <recommendedName>
        <fullName evidence="5">ABC transporter domain-containing protein</fullName>
    </recommendedName>
</protein>
<dbReference type="InterPro" id="IPR003593">
    <property type="entry name" value="AAA+_ATPase"/>
</dbReference>
<dbReference type="InterPro" id="IPR017871">
    <property type="entry name" value="ABC_transporter-like_CS"/>
</dbReference>
<feature type="region of interest" description="Disordered" evidence="4">
    <location>
        <begin position="169"/>
        <end position="205"/>
    </location>
</feature>
<name>A0A0G4ECK9_VITBC</name>
<dbReference type="Pfam" id="PF12848">
    <property type="entry name" value="ABC_tran_Xtn"/>
    <property type="match status" value="1"/>
</dbReference>
<dbReference type="CDD" id="cd03221">
    <property type="entry name" value="ABCF_EF-3"/>
    <property type="match status" value="2"/>
</dbReference>
<reference evidence="6 7" key="1">
    <citation type="submission" date="2014-11" db="EMBL/GenBank/DDBJ databases">
        <authorList>
            <person name="Zhu J."/>
            <person name="Qi W."/>
            <person name="Song R."/>
        </authorList>
    </citation>
    <scope>NUCLEOTIDE SEQUENCE [LARGE SCALE GENOMIC DNA]</scope>
</reference>
<evidence type="ECO:0000256" key="3">
    <source>
        <dbReference type="ARBA" id="ARBA00022840"/>
    </source>
</evidence>
<evidence type="ECO:0000256" key="1">
    <source>
        <dbReference type="ARBA" id="ARBA00022737"/>
    </source>
</evidence>
<dbReference type="PROSITE" id="PS50893">
    <property type="entry name" value="ABC_TRANSPORTER_2"/>
    <property type="match status" value="2"/>
</dbReference>
<gene>
    <name evidence="6" type="ORF">Vbra_11364</name>
</gene>
<dbReference type="InterPro" id="IPR003439">
    <property type="entry name" value="ABC_transporter-like_ATP-bd"/>
</dbReference>